<dbReference type="CDD" id="cd04481">
    <property type="entry name" value="RPA1_DBD_B_like"/>
    <property type="match status" value="1"/>
</dbReference>
<accession>A0ABQ7DVN1</accession>
<proteinExistence type="predicted"/>
<feature type="domain" description="Replication protein A 70 kDa DNA-binding subunit B/D first OB fold" evidence="1">
    <location>
        <begin position="5"/>
        <end position="103"/>
    </location>
</feature>
<reference evidence="2 3" key="1">
    <citation type="journal article" date="2020" name="BMC Genomics">
        <title>Intraspecific diversification of the crop wild relative Brassica cretica Lam. using demographic model selection.</title>
        <authorList>
            <person name="Kioukis A."/>
            <person name="Michalopoulou V.A."/>
            <person name="Briers L."/>
            <person name="Pirintsos S."/>
            <person name="Studholme D.J."/>
            <person name="Pavlidis P."/>
            <person name="Sarris P.F."/>
        </authorList>
    </citation>
    <scope>NUCLEOTIDE SEQUENCE [LARGE SCALE GENOMIC DNA]</scope>
    <source>
        <strain evidence="3">cv. PFS-1207/04</strain>
    </source>
</reference>
<dbReference type="Gene3D" id="2.40.50.140">
    <property type="entry name" value="Nucleic acid-binding proteins"/>
    <property type="match status" value="2"/>
</dbReference>
<protein>
    <recommendedName>
        <fullName evidence="1">Replication protein A 70 kDa DNA-binding subunit B/D first OB fold domain-containing protein</fullName>
    </recommendedName>
</protein>
<dbReference type="CDD" id="cd04480">
    <property type="entry name" value="RPA1_DBD_A_like"/>
    <property type="match status" value="1"/>
</dbReference>
<evidence type="ECO:0000313" key="2">
    <source>
        <dbReference type="EMBL" id="KAF3582052.1"/>
    </source>
</evidence>
<keyword evidence="3" id="KW-1185">Reference proteome</keyword>
<gene>
    <name evidence="2" type="ORF">DY000_02030333</name>
</gene>
<dbReference type="Proteomes" id="UP000266723">
    <property type="component" value="Unassembled WGS sequence"/>
</dbReference>
<name>A0ABQ7DVN1_BRACR</name>
<dbReference type="InterPro" id="IPR012340">
    <property type="entry name" value="NA-bd_OB-fold"/>
</dbReference>
<evidence type="ECO:0000313" key="3">
    <source>
        <dbReference type="Proteomes" id="UP000266723"/>
    </source>
</evidence>
<dbReference type="Pfam" id="PF02721">
    <property type="entry name" value="DUF223"/>
    <property type="match status" value="1"/>
</dbReference>
<organism evidence="2 3">
    <name type="scientific">Brassica cretica</name>
    <name type="common">Mustard</name>
    <dbReference type="NCBI Taxonomy" id="69181"/>
    <lineage>
        <taxon>Eukaryota</taxon>
        <taxon>Viridiplantae</taxon>
        <taxon>Streptophyta</taxon>
        <taxon>Embryophyta</taxon>
        <taxon>Tracheophyta</taxon>
        <taxon>Spermatophyta</taxon>
        <taxon>Magnoliopsida</taxon>
        <taxon>eudicotyledons</taxon>
        <taxon>Gunneridae</taxon>
        <taxon>Pentapetalae</taxon>
        <taxon>rosids</taxon>
        <taxon>malvids</taxon>
        <taxon>Brassicales</taxon>
        <taxon>Brassicaceae</taxon>
        <taxon>Brassiceae</taxon>
        <taxon>Brassica</taxon>
    </lineage>
</organism>
<dbReference type="EMBL" id="QGKV02000649">
    <property type="protein sequence ID" value="KAF3582052.1"/>
    <property type="molecule type" value="Genomic_DNA"/>
</dbReference>
<comment type="caution">
    <text evidence="2">The sequence shown here is derived from an EMBL/GenBank/DDBJ whole genome shotgun (WGS) entry which is preliminary data.</text>
</comment>
<sequence>MAGIFDNVIDLSPVKTTWKIKVKIIRLWISVGDIESIEMLLLDSNGDMIHATVNEDVIPIFESFFEEDDSKIFINFSLSQSCGSYRLTKHPLKNWFQATTRVRFCDDLPYKIDGFTPPITDCNFLCCARYMDILRGLSHPKFCVDLGGAMVEVGVIEDIQEIQGNKIFANNQIRIRFSMIDTNLAQIRCVVYGSVAEKLYQHRIASNANVLICVLKLWRIERANGRFRHLTTVEGCSDILFNSEISQIKYYKSMIPFRGF</sequence>
<dbReference type="SUPFAM" id="SSF50249">
    <property type="entry name" value="Nucleic acid-binding proteins"/>
    <property type="match status" value="1"/>
</dbReference>
<evidence type="ECO:0000259" key="1">
    <source>
        <dbReference type="Pfam" id="PF02721"/>
    </source>
</evidence>
<dbReference type="InterPro" id="IPR003871">
    <property type="entry name" value="RFA1B/D_OB_1st"/>
</dbReference>